<dbReference type="NCBIfam" id="TIGR03558">
    <property type="entry name" value="oxido_grp_1"/>
    <property type="match status" value="1"/>
</dbReference>
<dbReference type="InterPro" id="IPR011251">
    <property type="entry name" value="Luciferase-like_dom"/>
</dbReference>
<dbReference type="SUPFAM" id="SSF51679">
    <property type="entry name" value="Bacterial luciferase-like"/>
    <property type="match status" value="1"/>
</dbReference>
<accession>A0A5R9EVE9</accession>
<evidence type="ECO:0000259" key="2">
    <source>
        <dbReference type="Pfam" id="PF00296"/>
    </source>
</evidence>
<feature type="domain" description="Luciferase-like" evidence="2">
    <location>
        <begin position="1"/>
        <end position="300"/>
    </location>
</feature>
<dbReference type="FunFam" id="3.20.20.30:FF:000002">
    <property type="entry name" value="LLM class flavin-dependent oxidoreductase"/>
    <property type="match status" value="1"/>
</dbReference>
<comment type="similarity">
    <text evidence="1">To bacterial alkanal monooxygenase alpha and beta chains.</text>
</comment>
<comment type="caution">
    <text evidence="3">The sequence shown here is derived from an EMBL/GenBank/DDBJ whole genome shotgun (WGS) entry which is preliminary data.</text>
</comment>
<reference evidence="3 4" key="1">
    <citation type="submission" date="2019-04" db="EMBL/GenBank/DDBJ databases">
        <title>Bacillus caeni sp. nov., a bacterium isolated from mangrove sediment.</title>
        <authorList>
            <person name="Huang H."/>
            <person name="Mo K."/>
            <person name="Hu Y."/>
        </authorList>
    </citation>
    <scope>NUCLEOTIDE SEQUENCE [LARGE SCALE GENOMIC DNA]</scope>
    <source>
        <strain evidence="3 4">HB172195</strain>
    </source>
</reference>
<dbReference type="GO" id="GO:0016705">
    <property type="term" value="F:oxidoreductase activity, acting on paired donors, with incorporation or reduction of molecular oxygen"/>
    <property type="evidence" value="ECO:0007669"/>
    <property type="project" value="InterPro"/>
</dbReference>
<evidence type="ECO:0000256" key="1">
    <source>
        <dbReference type="ARBA" id="ARBA00007789"/>
    </source>
</evidence>
<dbReference type="GO" id="GO:0005829">
    <property type="term" value="C:cytosol"/>
    <property type="evidence" value="ECO:0007669"/>
    <property type="project" value="TreeGrafter"/>
</dbReference>
<dbReference type="Gene3D" id="3.20.20.30">
    <property type="entry name" value="Luciferase-like domain"/>
    <property type="match status" value="1"/>
</dbReference>
<protein>
    <submittedName>
        <fullName evidence="3">LLM class flavin-dependent oxidoreductase</fullName>
    </submittedName>
</protein>
<dbReference type="PANTHER" id="PTHR30137">
    <property type="entry name" value="LUCIFERASE-LIKE MONOOXYGENASE"/>
    <property type="match status" value="1"/>
</dbReference>
<sequence>MKLSILDLSPISTGKTSREALQESMELARIGENLGYTRYWVTEHHDLEGLASSAPEILLAYIGANTNRIRIGSGAVLLPHYKPYKIAETFNMLATLFPGRIDLGVGRAPGGSAEVTMALSDNFLEQVRKMPESLSDLLNFLYQTFPEDNKFSKVSAAPVPDVMPVPWLLGTSIKSARLAAEYGIPYAFGQFMSDKEGASIIKEYKDAFMGGKQRLNPETIITVSVICAKTTEEAEELALSSDLWSVLRAKGEAAKGIPSIKEAKEYVFSEEEQEKVKKGREKVIIGNPTEVKEKLQKIQEHSQADEIMITTVTHRFEDRAASYDLIAKSFLK</sequence>
<proteinExistence type="predicted"/>
<gene>
    <name evidence="3" type="ORF">FCL54_22470</name>
</gene>
<dbReference type="RefSeq" id="WP_138129546.1">
    <property type="nucleotide sequence ID" value="NZ_SWLG01000031.1"/>
</dbReference>
<keyword evidence="4" id="KW-1185">Reference proteome</keyword>
<dbReference type="InterPro" id="IPR019949">
    <property type="entry name" value="CmoO-like"/>
</dbReference>
<dbReference type="InterPro" id="IPR036661">
    <property type="entry name" value="Luciferase-like_sf"/>
</dbReference>
<name>A0A5R9EVE9_9BACL</name>
<dbReference type="InterPro" id="IPR050766">
    <property type="entry name" value="Bact_Lucif_Oxidored"/>
</dbReference>
<evidence type="ECO:0000313" key="4">
    <source>
        <dbReference type="Proteomes" id="UP000308230"/>
    </source>
</evidence>
<dbReference type="Pfam" id="PF00296">
    <property type="entry name" value="Bac_luciferase"/>
    <property type="match status" value="1"/>
</dbReference>
<dbReference type="Proteomes" id="UP000308230">
    <property type="component" value="Unassembled WGS sequence"/>
</dbReference>
<dbReference type="PANTHER" id="PTHR30137:SF19">
    <property type="entry name" value="LUCIFERASE-LIKE MONOOXYGENASE"/>
    <property type="match status" value="1"/>
</dbReference>
<dbReference type="AlphaFoldDB" id="A0A5R9EVE9"/>
<dbReference type="EMBL" id="SWLG01000031">
    <property type="protein sequence ID" value="TLS35027.1"/>
    <property type="molecule type" value="Genomic_DNA"/>
</dbReference>
<evidence type="ECO:0000313" key="3">
    <source>
        <dbReference type="EMBL" id="TLS35027.1"/>
    </source>
</evidence>
<organism evidence="3 4">
    <name type="scientific">Exobacillus caeni</name>
    <dbReference type="NCBI Taxonomy" id="2574798"/>
    <lineage>
        <taxon>Bacteria</taxon>
        <taxon>Bacillati</taxon>
        <taxon>Bacillota</taxon>
        <taxon>Bacilli</taxon>
        <taxon>Bacillales</taxon>
        <taxon>Guptibacillaceae</taxon>
        <taxon>Exobacillus</taxon>
    </lineage>
</organism>
<dbReference type="OrthoDB" id="9780518at2"/>